<reference evidence="7 8" key="1">
    <citation type="submission" date="2021-06" db="EMBL/GenBank/DDBJ databases">
        <title>Actinomycetes sequencing.</title>
        <authorList>
            <person name="Shan Q."/>
        </authorList>
    </citation>
    <scope>NUCLEOTIDE SEQUENCE [LARGE SCALE GENOMIC DNA]</scope>
    <source>
        <strain evidence="7 8">NEAU-G5</strain>
    </source>
</reference>
<dbReference type="Gene3D" id="3.90.1720.10">
    <property type="entry name" value="endopeptidase domain like (from Nostoc punctiforme)"/>
    <property type="match status" value="1"/>
</dbReference>
<gene>
    <name evidence="7" type="ORF">KO481_26530</name>
</gene>
<keyword evidence="2" id="KW-0645">Protease</keyword>
<feature type="domain" description="NlpC/P60" evidence="6">
    <location>
        <begin position="134"/>
        <end position="284"/>
    </location>
</feature>
<evidence type="ECO:0000313" key="8">
    <source>
        <dbReference type="Proteomes" id="UP000733379"/>
    </source>
</evidence>
<dbReference type="InterPro" id="IPR038765">
    <property type="entry name" value="Papain-like_cys_pep_sf"/>
</dbReference>
<dbReference type="SUPFAM" id="SSF54001">
    <property type="entry name" value="Cysteine proteinases"/>
    <property type="match status" value="1"/>
</dbReference>
<dbReference type="Pfam" id="PF00877">
    <property type="entry name" value="NLPC_P60"/>
    <property type="match status" value="1"/>
</dbReference>
<evidence type="ECO:0000256" key="3">
    <source>
        <dbReference type="ARBA" id="ARBA00022801"/>
    </source>
</evidence>
<dbReference type="PANTHER" id="PTHR47359:SF3">
    <property type="entry name" value="NLP_P60 DOMAIN-CONTAINING PROTEIN-RELATED"/>
    <property type="match status" value="1"/>
</dbReference>
<feature type="region of interest" description="Disordered" evidence="5">
    <location>
        <begin position="1"/>
        <end position="30"/>
    </location>
</feature>
<comment type="similarity">
    <text evidence="1">Belongs to the peptidase C40 family.</text>
</comment>
<accession>A0ABS6B441</accession>
<name>A0ABS6B441_9NOCA</name>
<comment type="caution">
    <text evidence="7">The sequence shown here is derived from an EMBL/GenBank/DDBJ whole genome shotgun (WGS) entry which is preliminary data.</text>
</comment>
<proteinExistence type="inferred from homology"/>
<evidence type="ECO:0000313" key="7">
    <source>
        <dbReference type="EMBL" id="MBU3065074.1"/>
    </source>
</evidence>
<feature type="compositionally biased region" description="Polar residues" evidence="5">
    <location>
        <begin position="1"/>
        <end position="10"/>
    </location>
</feature>
<keyword evidence="3" id="KW-0378">Hydrolase</keyword>
<protein>
    <submittedName>
        <fullName evidence="7">C40 family peptidase</fullName>
    </submittedName>
</protein>
<keyword evidence="4" id="KW-0788">Thiol protease</keyword>
<sequence length="284" mass="28646">MADVDLTQSDADGLPGPTTAPDTVPPGQNPAYIAATTATNPDGSVTTTYPHGDRVTVRDGASLESGGRATVDTITGNGTVVYQLADKAVAATTVAADGSSRSIVKAADGSVTAISRASGGALSLTVGGQQVANPGVGDVVLAAARSYAGAPYAWGAGGVYGPTKGEADNGQGANQFGDFNRVGFDCEGLVRYATYQATGHDIGPGTTNQVTSQYLTTVTPTGNLGVGNAQPGDLLYFETPPEHVAVYAGSQNGAPTIVQAPESGETVEEIPLNRNDLYGIRRPS</sequence>
<evidence type="ECO:0000256" key="1">
    <source>
        <dbReference type="ARBA" id="ARBA00007074"/>
    </source>
</evidence>
<organism evidence="7 8">
    <name type="scientific">Nocardia albiluteola</name>
    <dbReference type="NCBI Taxonomy" id="2842303"/>
    <lineage>
        <taxon>Bacteria</taxon>
        <taxon>Bacillati</taxon>
        <taxon>Actinomycetota</taxon>
        <taxon>Actinomycetes</taxon>
        <taxon>Mycobacteriales</taxon>
        <taxon>Nocardiaceae</taxon>
        <taxon>Nocardia</taxon>
    </lineage>
</organism>
<dbReference type="InterPro" id="IPR000064">
    <property type="entry name" value="NLP_P60_dom"/>
</dbReference>
<evidence type="ECO:0000256" key="4">
    <source>
        <dbReference type="ARBA" id="ARBA00022807"/>
    </source>
</evidence>
<evidence type="ECO:0000256" key="5">
    <source>
        <dbReference type="SAM" id="MobiDB-lite"/>
    </source>
</evidence>
<dbReference type="PROSITE" id="PS51935">
    <property type="entry name" value="NLPC_P60"/>
    <property type="match status" value="1"/>
</dbReference>
<dbReference type="Proteomes" id="UP000733379">
    <property type="component" value="Unassembled WGS sequence"/>
</dbReference>
<dbReference type="RefSeq" id="WP_215920843.1">
    <property type="nucleotide sequence ID" value="NZ_JAHKNI010000009.1"/>
</dbReference>
<dbReference type="EMBL" id="JAHKNI010000009">
    <property type="protein sequence ID" value="MBU3065074.1"/>
    <property type="molecule type" value="Genomic_DNA"/>
</dbReference>
<keyword evidence="8" id="KW-1185">Reference proteome</keyword>
<evidence type="ECO:0000256" key="2">
    <source>
        <dbReference type="ARBA" id="ARBA00022670"/>
    </source>
</evidence>
<evidence type="ECO:0000259" key="6">
    <source>
        <dbReference type="PROSITE" id="PS51935"/>
    </source>
</evidence>
<dbReference type="PANTHER" id="PTHR47359">
    <property type="entry name" value="PEPTIDOGLYCAN DL-ENDOPEPTIDASE CWLO"/>
    <property type="match status" value="1"/>
</dbReference>
<dbReference type="InterPro" id="IPR051794">
    <property type="entry name" value="PG_Endopeptidase_C40"/>
</dbReference>